<evidence type="ECO:0008006" key="3">
    <source>
        <dbReference type="Google" id="ProtNLM"/>
    </source>
</evidence>
<dbReference type="AlphaFoldDB" id="A0A848IYC5"/>
<evidence type="ECO:0000313" key="1">
    <source>
        <dbReference type="EMBL" id="NMM48636.1"/>
    </source>
</evidence>
<dbReference type="SUPFAM" id="SSF55729">
    <property type="entry name" value="Acyl-CoA N-acyltransferases (Nat)"/>
    <property type="match status" value="1"/>
</dbReference>
<dbReference type="RefSeq" id="WP_169680762.1">
    <property type="nucleotide sequence ID" value="NZ_JABBNU010000005.1"/>
</dbReference>
<evidence type="ECO:0000313" key="2">
    <source>
        <dbReference type="Proteomes" id="UP000559010"/>
    </source>
</evidence>
<sequence>MSKWSFDIIDGRQQLDLGQFSLFETDRYLNCKTSYSIRLILRKGEELFGHISFTIQDDVLISGYRASYGGFYLRSFPGTEVLRSFVEQAITIANQTHCKKIIIRQPPEFIYREVTPWVNALLKEQGFGLTDMKIHHHLDLKDEQLFQKYLKGKHGNRLKNVDSFELVEKPSTEWEEFYDYIRAERDRKGYKLSLTREQLEEQVKCMPDDHVFYELVNKENHDVVVKCVSLKINEDLIYNFYPAYSPGYSNVSPYVVFLFHQARNLKSNSYNFIDLGTSMNEDFIQNDLADFKSSIGGKPSVQLNWLKEI</sequence>
<dbReference type="Gene3D" id="3.40.630.30">
    <property type="match status" value="1"/>
</dbReference>
<keyword evidence="2" id="KW-1185">Reference proteome</keyword>
<dbReference type="EMBL" id="JABBNU010000005">
    <property type="protein sequence ID" value="NMM48636.1"/>
    <property type="molecule type" value="Genomic_DNA"/>
</dbReference>
<gene>
    <name evidence="1" type="ORF">HH304_09515</name>
</gene>
<reference evidence="1 2" key="1">
    <citation type="submission" date="2020-04" db="EMBL/GenBank/DDBJ databases">
        <title>Flammeovirgaceae bacterium KN852 isolated from deep sea.</title>
        <authorList>
            <person name="Zhang D.-C."/>
        </authorList>
    </citation>
    <scope>NUCLEOTIDE SEQUENCE [LARGE SCALE GENOMIC DNA]</scope>
    <source>
        <strain evidence="1 2">KN852</strain>
    </source>
</reference>
<organism evidence="1 2">
    <name type="scientific">Marinigracilibium pacificum</name>
    <dbReference type="NCBI Taxonomy" id="2729599"/>
    <lineage>
        <taxon>Bacteria</taxon>
        <taxon>Pseudomonadati</taxon>
        <taxon>Bacteroidota</taxon>
        <taxon>Cytophagia</taxon>
        <taxon>Cytophagales</taxon>
        <taxon>Flammeovirgaceae</taxon>
        <taxon>Marinigracilibium</taxon>
    </lineage>
</organism>
<protein>
    <recommendedName>
        <fullName evidence="3">Acetyltransferase (GNAT) family protein</fullName>
    </recommendedName>
</protein>
<dbReference type="InterPro" id="IPR016181">
    <property type="entry name" value="Acyl_CoA_acyltransferase"/>
</dbReference>
<comment type="caution">
    <text evidence="1">The sequence shown here is derived from an EMBL/GenBank/DDBJ whole genome shotgun (WGS) entry which is preliminary data.</text>
</comment>
<proteinExistence type="predicted"/>
<name>A0A848IYC5_9BACT</name>
<accession>A0A848IYC5</accession>
<dbReference type="Proteomes" id="UP000559010">
    <property type="component" value="Unassembled WGS sequence"/>
</dbReference>